<organism evidence="2 3">
    <name type="scientific">Sphaerosporella brunnea</name>
    <dbReference type="NCBI Taxonomy" id="1250544"/>
    <lineage>
        <taxon>Eukaryota</taxon>
        <taxon>Fungi</taxon>
        <taxon>Dikarya</taxon>
        <taxon>Ascomycota</taxon>
        <taxon>Pezizomycotina</taxon>
        <taxon>Pezizomycetes</taxon>
        <taxon>Pezizales</taxon>
        <taxon>Pyronemataceae</taxon>
        <taxon>Sphaerosporella</taxon>
    </lineage>
</organism>
<feature type="region of interest" description="Disordered" evidence="1">
    <location>
        <begin position="223"/>
        <end position="244"/>
    </location>
</feature>
<accession>A0A5J5ER03</accession>
<dbReference type="EMBL" id="VXIS01000159">
    <property type="protein sequence ID" value="KAA8900067.1"/>
    <property type="molecule type" value="Genomic_DNA"/>
</dbReference>
<gene>
    <name evidence="2" type="ORF">FN846DRAFT_892257</name>
</gene>
<evidence type="ECO:0000313" key="3">
    <source>
        <dbReference type="Proteomes" id="UP000326924"/>
    </source>
</evidence>
<sequence>MATTQATSAMLPTVGGTCVQDDQAANPSSDAAWQMSALNLGITHQDFQAMLKFVLPGECDIYRFERDLVDTWEKLTRTVADEVQIELDVVYDMFNNRIDAQSWHRICRTVPYAYGCFKVTGEPVLSKMLYTACFRFLPGVSIKFRLPRIAYLTVGELREIIIGFVGALRLLPGVPNISAELLRCMHLDLVKLRGYASGGCECGNLLKETIWVVAKLGSAAEPEETENGDCHVLDEHRPTTGSNDQKAVVARRTYIAITQEWRPCASNPPNCLRVRNPPNCPTTIKQTLLPGTTLVDEVRLTVTKGFEALKENMRFATMSVEMQTHIDGQWVPITDTQCRLEKFEGPVRVVLTYVQWW</sequence>
<evidence type="ECO:0000313" key="2">
    <source>
        <dbReference type="EMBL" id="KAA8900067.1"/>
    </source>
</evidence>
<protein>
    <submittedName>
        <fullName evidence="2">Uncharacterized protein</fullName>
    </submittedName>
</protein>
<feature type="compositionally biased region" description="Basic and acidic residues" evidence="1">
    <location>
        <begin position="228"/>
        <end position="238"/>
    </location>
</feature>
<dbReference type="AlphaFoldDB" id="A0A5J5ER03"/>
<name>A0A5J5ER03_9PEZI</name>
<comment type="caution">
    <text evidence="2">The sequence shown here is derived from an EMBL/GenBank/DDBJ whole genome shotgun (WGS) entry which is preliminary data.</text>
</comment>
<dbReference type="Proteomes" id="UP000326924">
    <property type="component" value="Unassembled WGS sequence"/>
</dbReference>
<evidence type="ECO:0000256" key="1">
    <source>
        <dbReference type="SAM" id="MobiDB-lite"/>
    </source>
</evidence>
<reference evidence="2 3" key="1">
    <citation type="submission" date="2019-09" db="EMBL/GenBank/DDBJ databases">
        <title>Draft genome of the ectomycorrhizal ascomycete Sphaerosporella brunnea.</title>
        <authorList>
            <consortium name="DOE Joint Genome Institute"/>
            <person name="Benucci G.M."/>
            <person name="Marozzi G."/>
            <person name="Antonielli L."/>
            <person name="Sanchez S."/>
            <person name="Marco P."/>
            <person name="Wang X."/>
            <person name="Falini L.B."/>
            <person name="Barry K."/>
            <person name="Haridas S."/>
            <person name="Lipzen A."/>
            <person name="Labutti K."/>
            <person name="Grigoriev I.V."/>
            <person name="Murat C."/>
            <person name="Martin F."/>
            <person name="Albertini E."/>
            <person name="Donnini D."/>
            <person name="Bonito G."/>
        </authorList>
    </citation>
    <scope>NUCLEOTIDE SEQUENCE [LARGE SCALE GENOMIC DNA]</scope>
    <source>
        <strain evidence="2 3">Sb_GMNB300</strain>
    </source>
</reference>
<proteinExistence type="predicted"/>
<keyword evidence="3" id="KW-1185">Reference proteome</keyword>
<dbReference type="InParanoid" id="A0A5J5ER03"/>